<proteinExistence type="predicted"/>
<name>A0ABP9R1T3_9RHOO</name>
<reference evidence="2" key="1">
    <citation type="journal article" date="2019" name="Int. J. Syst. Evol. Microbiol.">
        <title>The Global Catalogue of Microorganisms (GCM) 10K type strain sequencing project: providing services to taxonomists for standard genome sequencing and annotation.</title>
        <authorList>
            <consortium name="The Broad Institute Genomics Platform"/>
            <consortium name="The Broad Institute Genome Sequencing Center for Infectious Disease"/>
            <person name="Wu L."/>
            <person name="Ma J."/>
        </authorList>
    </citation>
    <scope>NUCLEOTIDE SEQUENCE [LARGE SCALE GENOMIC DNA]</scope>
    <source>
        <strain evidence="2">JCM 18715</strain>
    </source>
</reference>
<dbReference type="Proteomes" id="UP001500547">
    <property type="component" value="Unassembled WGS sequence"/>
</dbReference>
<keyword evidence="2" id="KW-1185">Reference proteome</keyword>
<gene>
    <name evidence="1" type="ORF">GCM10025770_33470</name>
</gene>
<protein>
    <submittedName>
        <fullName evidence="1">Uncharacterized protein</fullName>
    </submittedName>
</protein>
<dbReference type="EMBL" id="BAABLD010000017">
    <property type="protein sequence ID" value="GAA5170484.1"/>
    <property type="molecule type" value="Genomic_DNA"/>
</dbReference>
<organism evidence="1 2">
    <name type="scientific">Viridibacterium curvum</name>
    <dbReference type="NCBI Taxonomy" id="1101404"/>
    <lineage>
        <taxon>Bacteria</taxon>
        <taxon>Pseudomonadati</taxon>
        <taxon>Pseudomonadota</taxon>
        <taxon>Betaproteobacteria</taxon>
        <taxon>Rhodocyclales</taxon>
        <taxon>Rhodocyclaceae</taxon>
        <taxon>Viridibacterium</taxon>
    </lineage>
</organism>
<sequence>MQAATPPKPVAAKPVAGSTLPQRLITAEQLKMLGERLTRNWAMTGLGALKVRAENQFEIDSKRYERLLKQMQESADSQDLRDNYALLGQLYGDFVELHKLGATPDNVKALADQNEELVWIAEKGAQMLRERVGAQQTEGLRLASEARALSQRIAKLYFFRSLGATAPFVAKDLAAAQKAYRDAIKNLDTLVQDKPRQEAILRLAELQWQFFAEALGTTPQPWDRQATFESVAKASDSLLVALDDLSNAFDR</sequence>
<comment type="caution">
    <text evidence="1">The sequence shown here is derived from an EMBL/GenBank/DDBJ whole genome shotgun (WGS) entry which is preliminary data.</text>
</comment>
<evidence type="ECO:0000313" key="1">
    <source>
        <dbReference type="EMBL" id="GAA5170484.1"/>
    </source>
</evidence>
<evidence type="ECO:0000313" key="2">
    <source>
        <dbReference type="Proteomes" id="UP001500547"/>
    </source>
</evidence>
<accession>A0ABP9R1T3</accession>